<dbReference type="PANTHER" id="PTHR32332:SF20">
    <property type="entry name" value="2-NITROPROPANE DIOXYGENASE-LIKE PROTEIN"/>
    <property type="match status" value="1"/>
</dbReference>
<dbReference type="EMBL" id="FOBV01000003">
    <property type="protein sequence ID" value="SEM43334.1"/>
    <property type="molecule type" value="Genomic_DNA"/>
</dbReference>
<evidence type="ECO:0000313" key="5">
    <source>
        <dbReference type="Proteomes" id="UP000199450"/>
    </source>
</evidence>
<dbReference type="CDD" id="cd04730">
    <property type="entry name" value="NPD_like"/>
    <property type="match status" value="1"/>
</dbReference>
<dbReference type="InterPro" id="IPR013785">
    <property type="entry name" value="Aldolase_TIM"/>
</dbReference>
<reference evidence="5" key="1">
    <citation type="submission" date="2016-10" db="EMBL/GenBank/DDBJ databases">
        <authorList>
            <person name="Varghese N."/>
            <person name="Submissions S."/>
        </authorList>
    </citation>
    <scope>NUCLEOTIDE SEQUENCE [LARGE SCALE GENOMIC DNA]</scope>
    <source>
        <strain evidence="5">DSM 17453</strain>
    </source>
</reference>
<keyword evidence="5" id="KW-1185">Reference proteome</keyword>
<dbReference type="SUPFAM" id="SSF51412">
    <property type="entry name" value="Inosine monophosphate dehydrogenase (IMPDH)"/>
    <property type="match status" value="1"/>
</dbReference>
<protein>
    <submittedName>
        <fullName evidence="4">Enoyl-[acyl-carrier protein] reductase II</fullName>
    </submittedName>
</protein>
<proteinExistence type="predicted"/>
<keyword evidence="1" id="KW-0285">Flavoprotein</keyword>
<dbReference type="Proteomes" id="UP000199450">
    <property type="component" value="Unassembled WGS sequence"/>
</dbReference>
<dbReference type="Gene3D" id="3.20.20.70">
    <property type="entry name" value="Aldolase class I"/>
    <property type="match status" value="1"/>
</dbReference>
<dbReference type="AlphaFoldDB" id="A0A1H7YBU2"/>
<dbReference type="Pfam" id="PF03060">
    <property type="entry name" value="NMO"/>
    <property type="match status" value="2"/>
</dbReference>
<evidence type="ECO:0000256" key="3">
    <source>
        <dbReference type="ARBA" id="ARBA00023002"/>
    </source>
</evidence>
<keyword evidence="3" id="KW-0560">Oxidoreductase</keyword>
<dbReference type="PANTHER" id="PTHR32332">
    <property type="entry name" value="2-NITROPROPANE DIOXYGENASE"/>
    <property type="match status" value="1"/>
</dbReference>
<name>A0A1H7YBU2_9FLAO</name>
<dbReference type="STRING" id="295069.SAMN05421856_103203"/>
<keyword evidence="2" id="KW-0288">FMN</keyword>
<accession>A0A1H7YBU2</accession>
<evidence type="ECO:0000256" key="1">
    <source>
        <dbReference type="ARBA" id="ARBA00022630"/>
    </source>
</evidence>
<gene>
    <name evidence="4" type="ORF">SAMN05421856_103203</name>
</gene>
<sequence length="344" mass="37727">MLKTAVNISFYYFYSMSNFIDFSSAKKLHDMQQSQNRITQLFNIEYPIIQAGMIWHSGWRLASAVSNCGGLGLIGSASMYPDILRENIQKCKKATDKPFGVNVALLYPNLEEIINIILEEGVKIVFTSAGSPKAYTETLQKEGIKVAHVVSSTKFAMKCEDAGVDGIVAEGFEAGGHNGRDETTTFCLIPNVKKHITKPLIAAGGIALGSQIKAAMILGADGVQIGSRFAATTEASAHENWKKKITELEEGDTHLTLKELAPVRMVKNKFFNELEEIYNTGRNKESLIASLGRARAKKGMFEGDLDEGELEIGQVSALIDEVLPAETVFKNLLEEFRNADTPVL</sequence>
<organism evidence="4 5">
    <name type="scientific">Chryseobacterium taichungense</name>
    <dbReference type="NCBI Taxonomy" id="295069"/>
    <lineage>
        <taxon>Bacteria</taxon>
        <taxon>Pseudomonadati</taxon>
        <taxon>Bacteroidota</taxon>
        <taxon>Flavobacteriia</taxon>
        <taxon>Flavobacteriales</taxon>
        <taxon>Weeksellaceae</taxon>
        <taxon>Chryseobacterium group</taxon>
        <taxon>Chryseobacterium</taxon>
    </lineage>
</organism>
<evidence type="ECO:0000256" key="2">
    <source>
        <dbReference type="ARBA" id="ARBA00022643"/>
    </source>
</evidence>
<dbReference type="InterPro" id="IPR004136">
    <property type="entry name" value="NMO"/>
</dbReference>
<dbReference type="GO" id="GO:0018580">
    <property type="term" value="F:nitronate monooxygenase activity"/>
    <property type="evidence" value="ECO:0007669"/>
    <property type="project" value="InterPro"/>
</dbReference>
<evidence type="ECO:0000313" key="4">
    <source>
        <dbReference type="EMBL" id="SEM43334.1"/>
    </source>
</evidence>